<sequence length="216" mass="22268">MRKKTLPLLALSSMLALGAQAAPAQAATTTWTVANPNADGSFTTSGPLTAKNAAGQTLFTCANIPLKGTMASRSTTYGQSLGKFTAHYQITCAAPDGKAWFGVLGTGIGPSYFKATAFNAATGTTTVTHLGNTPATPVYIFSEQNSNPDCAFFVMSVAGTYSNATSTLKTTSALTRIGTAEGQTPRCQGRLTEGETITFDGALKFNPAIKVTATTS</sequence>
<dbReference type="Proteomes" id="UP001500665">
    <property type="component" value="Unassembled WGS sequence"/>
</dbReference>
<proteinExistence type="predicted"/>
<accession>A0ABP4CAB9</accession>
<keyword evidence="3" id="KW-1185">Reference proteome</keyword>
<keyword evidence="1" id="KW-0732">Signal</keyword>
<dbReference type="EMBL" id="BAAAHH010000029">
    <property type="protein sequence ID" value="GAA0963164.1"/>
    <property type="molecule type" value="Genomic_DNA"/>
</dbReference>
<comment type="caution">
    <text evidence="2">The sequence shown here is derived from an EMBL/GenBank/DDBJ whole genome shotgun (WGS) entry which is preliminary data.</text>
</comment>
<organism evidence="2 3">
    <name type="scientific">Actinocorallia libanotica</name>
    <dbReference type="NCBI Taxonomy" id="46162"/>
    <lineage>
        <taxon>Bacteria</taxon>
        <taxon>Bacillati</taxon>
        <taxon>Actinomycetota</taxon>
        <taxon>Actinomycetes</taxon>
        <taxon>Streptosporangiales</taxon>
        <taxon>Thermomonosporaceae</taxon>
        <taxon>Actinocorallia</taxon>
    </lineage>
</organism>
<reference evidence="3" key="1">
    <citation type="journal article" date="2019" name="Int. J. Syst. Evol. Microbiol.">
        <title>The Global Catalogue of Microorganisms (GCM) 10K type strain sequencing project: providing services to taxonomists for standard genome sequencing and annotation.</title>
        <authorList>
            <consortium name="The Broad Institute Genomics Platform"/>
            <consortium name="The Broad Institute Genome Sequencing Center for Infectious Disease"/>
            <person name="Wu L."/>
            <person name="Ma J."/>
        </authorList>
    </citation>
    <scope>NUCLEOTIDE SEQUENCE [LARGE SCALE GENOMIC DNA]</scope>
    <source>
        <strain evidence="3">JCM 10696</strain>
    </source>
</reference>
<feature type="chain" id="PRO_5045710343" evidence="1">
    <location>
        <begin position="27"/>
        <end position="216"/>
    </location>
</feature>
<dbReference type="RefSeq" id="WP_344244210.1">
    <property type="nucleotide sequence ID" value="NZ_BAAAHH010000029.1"/>
</dbReference>
<feature type="signal peptide" evidence="1">
    <location>
        <begin position="1"/>
        <end position="26"/>
    </location>
</feature>
<name>A0ABP4CAB9_9ACTN</name>
<evidence type="ECO:0000313" key="3">
    <source>
        <dbReference type="Proteomes" id="UP001500665"/>
    </source>
</evidence>
<evidence type="ECO:0000313" key="2">
    <source>
        <dbReference type="EMBL" id="GAA0963164.1"/>
    </source>
</evidence>
<gene>
    <name evidence="2" type="ORF">GCM10009550_58290</name>
</gene>
<protein>
    <submittedName>
        <fullName evidence="2">Uncharacterized protein</fullName>
    </submittedName>
</protein>
<evidence type="ECO:0000256" key="1">
    <source>
        <dbReference type="SAM" id="SignalP"/>
    </source>
</evidence>